<dbReference type="Proteomes" id="UP000663887">
    <property type="component" value="Unassembled WGS sequence"/>
</dbReference>
<dbReference type="EMBL" id="CAJOBF010000594">
    <property type="protein sequence ID" value="CAF3841062.1"/>
    <property type="molecule type" value="Genomic_DNA"/>
</dbReference>
<name>A0A816WQI5_9BILA</name>
<protein>
    <submittedName>
        <fullName evidence="1">Uncharacterized protein</fullName>
    </submittedName>
</protein>
<dbReference type="Proteomes" id="UP000663842">
    <property type="component" value="Unassembled WGS sequence"/>
</dbReference>
<evidence type="ECO:0000313" key="3">
    <source>
        <dbReference type="Proteomes" id="UP000663887"/>
    </source>
</evidence>
<evidence type="ECO:0000313" key="2">
    <source>
        <dbReference type="EMBL" id="CAF3841062.1"/>
    </source>
</evidence>
<dbReference type="EMBL" id="CAJNRG010012061">
    <property type="protein sequence ID" value="CAF2137143.1"/>
    <property type="molecule type" value="Genomic_DNA"/>
</dbReference>
<proteinExistence type="predicted"/>
<evidence type="ECO:0000313" key="1">
    <source>
        <dbReference type="EMBL" id="CAF2137143.1"/>
    </source>
</evidence>
<reference evidence="1" key="1">
    <citation type="submission" date="2021-02" db="EMBL/GenBank/DDBJ databases">
        <authorList>
            <person name="Nowell W R."/>
        </authorList>
    </citation>
    <scope>NUCLEOTIDE SEQUENCE</scope>
</reference>
<accession>A0A816WQI5</accession>
<sequence>MVDDELMEKRIELRQKLKSKLLTLSPSYHVLNSFNNFIPTSRDMDFMEKQGLDCVMNYLIHDNSIEYHEQQIPNVCSNCQIDLTENWWYSLSNYKQLIYLCDLCEQNRIRNFILEQHRQSMKSAFLKAKENERRLEVDYQKQKQNKSDQ</sequence>
<organism evidence="1 3">
    <name type="scientific">Rotaria magnacalcarata</name>
    <dbReference type="NCBI Taxonomy" id="392030"/>
    <lineage>
        <taxon>Eukaryota</taxon>
        <taxon>Metazoa</taxon>
        <taxon>Spiralia</taxon>
        <taxon>Gnathifera</taxon>
        <taxon>Rotifera</taxon>
        <taxon>Eurotatoria</taxon>
        <taxon>Bdelloidea</taxon>
        <taxon>Philodinida</taxon>
        <taxon>Philodinidae</taxon>
        <taxon>Rotaria</taxon>
    </lineage>
</organism>
<gene>
    <name evidence="2" type="ORF">UXM345_LOCUS7227</name>
    <name evidence="1" type="ORF">XDN619_LOCUS26037</name>
</gene>
<comment type="caution">
    <text evidence="1">The sequence shown here is derived from an EMBL/GenBank/DDBJ whole genome shotgun (WGS) entry which is preliminary data.</text>
</comment>
<dbReference type="AlphaFoldDB" id="A0A816WQI5"/>